<reference evidence="1 2" key="1">
    <citation type="submission" date="2017-11" db="EMBL/GenBank/DDBJ databases">
        <title>Draft genome sequence of Rhizobiales bacterium SY3-13.</title>
        <authorList>
            <person name="Sun C."/>
        </authorList>
    </citation>
    <scope>NUCLEOTIDE SEQUENCE [LARGE SCALE GENOMIC DNA]</scope>
    <source>
        <strain evidence="1 2">SY3-13</strain>
    </source>
</reference>
<evidence type="ECO:0000313" key="2">
    <source>
        <dbReference type="Proteomes" id="UP000229498"/>
    </source>
</evidence>
<keyword evidence="2" id="KW-1185">Reference proteome</keyword>
<dbReference type="EMBL" id="PHIG01000037">
    <property type="protein sequence ID" value="PJK29126.1"/>
    <property type="molecule type" value="Genomic_DNA"/>
</dbReference>
<evidence type="ECO:0000313" key="1">
    <source>
        <dbReference type="EMBL" id="PJK29126.1"/>
    </source>
</evidence>
<comment type="caution">
    <text evidence="1">The sequence shown here is derived from an EMBL/GenBank/DDBJ whole genome shotgun (WGS) entry which is preliminary data.</text>
</comment>
<protein>
    <submittedName>
        <fullName evidence="1">Uncharacterized protein</fullName>
    </submittedName>
</protein>
<name>A0A2M9G094_9PROT</name>
<proteinExistence type="predicted"/>
<organism evidence="1 2">
    <name type="scientific">Minwuia thermotolerans</name>
    <dbReference type="NCBI Taxonomy" id="2056226"/>
    <lineage>
        <taxon>Bacteria</taxon>
        <taxon>Pseudomonadati</taxon>
        <taxon>Pseudomonadota</taxon>
        <taxon>Alphaproteobacteria</taxon>
        <taxon>Minwuiales</taxon>
        <taxon>Minwuiaceae</taxon>
        <taxon>Minwuia</taxon>
    </lineage>
</organism>
<gene>
    <name evidence="1" type="ORF">CVT23_14025</name>
</gene>
<dbReference type="OrthoDB" id="7401736at2"/>
<dbReference type="AlphaFoldDB" id="A0A2M9G094"/>
<dbReference type="Proteomes" id="UP000229498">
    <property type="component" value="Unassembled WGS sequence"/>
</dbReference>
<accession>A0A2M9G094</accession>
<sequence>MEVGYILDTDKAGFIWEAPRQFRRNDPPAQHAKSAAMCPAVLDYESRLYEVPCPIDVQLRFKMDDNGQPQLVNLAGDKSSIRSKHLRQMVAVMARKEWRHPNRPIIQFITPYIFVADDICWMNQMPAFSHYRPAPLPGTMIGGRLPIHIWPRPMMWAFEWWEPSKDLVLRRGEPWFYLRFETDDPRRPIRMVEAEKTETLTRYMTGINSVTNYVNRTFSLFQVAEQRRPAKLVQKKMAKG</sequence>